<evidence type="ECO:0000256" key="6">
    <source>
        <dbReference type="ARBA" id="ARBA00023002"/>
    </source>
</evidence>
<dbReference type="Gene3D" id="3.50.50.60">
    <property type="entry name" value="FAD/NAD(P)-binding domain"/>
    <property type="match status" value="1"/>
</dbReference>
<organism evidence="12 13">
    <name type="scientific">Rickenella mellea</name>
    <dbReference type="NCBI Taxonomy" id="50990"/>
    <lineage>
        <taxon>Eukaryota</taxon>
        <taxon>Fungi</taxon>
        <taxon>Dikarya</taxon>
        <taxon>Basidiomycota</taxon>
        <taxon>Agaricomycotina</taxon>
        <taxon>Agaricomycetes</taxon>
        <taxon>Hymenochaetales</taxon>
        <taxon>Rickenellaceae</taxon>
        <taxon>Rickenella</taxon>
    </lineage>
</organism>
<evidence type="ECO:0000256" key="8">
    <source>
        <dbReference type="ARBA" id="ARBA00047818"/>
    </source>
</evidence>
<evidence type="ECO:0000256" key="2">
    <source>
        <dbReference type="ARBA" id="ARBA00022630"/>
    </source>
</evidence>
<comment type="subcellular location">
    <subcellularLocation>
        <location evidence="9">Mitochondrion outer membrane</location>
    </subcellularLocation>
</comment>
<dbReference type="UniPathway" id="UPA00253">
    <property type="reaction ID" value="UER00328"/>
</dbReference>
<dbReference type="InterPro" id="IPR036188">
    <property type="entry name" value="FAD/NAD-bd_sf"/>
</dbReference>
<dbReference type="GO" id="GO:0006569">
    <property type="term" value="P:L-tryptophan catabolic process"/>
    <property type="evidence" value="ECO:0007669"/>
    <property type="project" value="UniProtKB-UniRule"/>
</dbReference>
<dbReference type="InterPro" id="IPR002938">
    <property type="entry name" value="FAD-bd"/>
</dbReference>
<dbReference type="Proteomes" id="UP000294933">
    <property type="component" value="Unassembled WGS sequence"/>
</dbReference>
<evidence type="ECO:0000313" key="12">
    <source>
        <dbReference type="EMBL" id="TDL15989.1"/>
    </source>
</evidence>
<dbReference type="GO" id="GO:0070189">
    <property type="term" value="P:kynurenine metabolic process"/>
    <property type="evidence" value="ECO:0007669"/>
    <property type="project" value="TreeGrafter"/>
</dbReference>
<comment type="function">
    <text evidence="9">Catalyzes the hydroxylation of L-kynurenine (L-Kyn) to form 3-hydroxy-L-kynurenine (L-3OHKyn). Required for synthesis of quinolinic acid.</text>
</comment>
<proteinExistence type="inferred from homology"/>
<evidence type="ECO:0000256" key="1">
    <source>
        <dbReference type="ARBA" id="ARBA00001974"/>
    </source>
</evidence>
<dbReference type="STRING" id="50990.A0A4Y7PN18"/>
<keyword evidence="7 9" id="KW-0503">Monooxygenase</keyword>
<dbReference type="InterPro" id="IPR027545">
    <property type="entry name" value="Kynurenine_monooxygenase"/>
</dbReference>
<keyword evidence="6 9" id="KW-0560">Oxidoreductase</keyword>
<dbReference type="Pfam" id="PF01494">
    <property type="entry name" value="FAD_binding_3"/>
    <property type="match status" value="1"/>
</dbReference>
<keyword evidence="3 9" id="KW-0662">Pyridine nucleotide biosynthesis</keyword>
<keyword evidence="2 9" id="KW-0285">Flavoprotein</keyword>
<evidence type="ECO:0000256" key="7">
    <source>
        <dbReference type="ARBA" id="ARBA00023033"/>
    </source>
</evidence>
<dbReference type="GO" id="GO:0019805">
    <property type="term" value="P:quinolinate biosynthetic process"/>
    <property type="evidence" value="ECO:0007669"/>
    <property type="project" value="UniProtKB-UniRule"/>
</dbReference>
<evidence type="ECO:0000256" key="4">
    <source>
        <dbReference type="ARBA" id="ARBA00022827"/>
    </source>
</evidence>
<comment type="pathway">
    <text evidence="9">Cofactor biosynthesis; NAD(+) biosynthesis; quinolinate from L-kynurenine: step 1/3.</text>
</comment>
<dbReference type="VEuPathDB" id="FungiDB:BD410DRAFT_777539"/>
<evidence type="ECO:0000256" key="9">
    <source>
        <dbReference type="HAMAP-Rule" id="MF_03018"/>
    </source>
</evidence>
<evidence type="ECO:0000259" key="11">
    <source>
        <dbReference type="Pfam" id="PF01494"/>
    </source>
</evidence>
<keyword evidence="10" id="KW-0812">Transmembrane</keyword>
<keyword evidence="5 9" id="KW-0521">NADP</keyword>
<accession>A0A4Y7PN18</accession>
<dbReference type="PANTHER" id="PTHR46028:SF2">
    <property type="entry name" value="KYNURENINE 3-MONOOXYGENASE"/>
    <property type="match status" value="1"/>
</dbReference>
<dbReference type="GO" id="GO:0005741">
    <property type="term" value="C:mitochondrial outer membrane"/>
    <property type="evidence" value="ECO:0007669"/>
    <property type="project" value="UniProtKB-SubCell"/>
</dbReference>
<evidence type="ECO:0000313" key="13">
    <source>
        <dbReference type="Proteomes" id="UP000294933"/>
    </source>
</evidence>
<evidence type="ECO:0000256" key="3">
    <source>
        <dbReference type="ARBA" id="ARBA00022642"/>
    </source>
</evidence>
<evidence type="ECO:0000256" key="5">
    <source>
        <dbReference type="ARBA" id="ARBA00022857"/>
    </source>
</evidence>
<comment type="similarity">
    <text evidence="9">Belongs to the aromatic-ring hydroxylase family. KMO subfamily.</text>
</comment>
<evidence type="ECO:0000256" key="10">
    <source>
        <dbReference type="SAM" id="Phobius"/>
    </source>
</evidence>
<keyword evidence="9 10" id="KW-0472">Membrane</keyword>
<dbReference type="GO" id="GO:0004502">
    <property type="term" value="F:kynurenine 3-monooxygenase activity"/>
    <property type="evidence" value="ECO:0007669"/>
    <property type="project" value="UniProtKB-UniRule"/>
</dbReference>
<dbReference type="AlphaFoldDB" id="A0A4Y7PN18"/>
<dbReference type="GO" id="GO:0071949">
    <property type="term" value="F:FAD binding"/>
    <property type="evidence" value="ECO:0007669"/>
    <property type="project" value="InterPro"/>
</dbReference>
<comment type="catalytic activity">
    <reaction evidence="8 9">
        <text>L-kynurenine + NADPH + O2 + H(+) = 3-hydroxy-L-kynurenine + NADP(+) + H2O</text>
        <dbReference type="Rhea" id="RHEA:20545"/>
        <dbReference type="ChEBI" id="CHEBI:15377"/>
        <dbReference type="ChEBI" id="CHEBI:15378"/>
        <dbReference type="ChEBI" id="CHEBI:15379"/>
        <dbReference type="ChEBI" id="CHEBI:57783"/>
        <dbReference type="ChEBI" id="CHEBI:57959"/>
        <dbReference type="ChEBI" id="CHEBI:58125"/>
        <dbReference type="ChEBI" id="CHEBI:58349"/>
        <dbReference type="EC" id="1.14.13.9"/>
    </reaction>
</comment>
<protein>
    <recommendedName>
        <fullName evidence="9">Kynurenine 3-monooxygenase</fullName>
        <ecNumber evidence="9">1.14.13.9</ecNumber>
    </recommendedName>
    <alternativeName>
        <fullName evidence="9">Biosynthesis of nicotinic acid protein 4</fullName>
    </alternativeName>
    <alternativeName>
        <fullName evidence="9">Kynurenine 3-hydroxylase</fullName>
    </alternativeName>
</protein>
<keyword evidence="10" id="KW-1133">Transmembrane helix</keyword>
<dbReference type="PANTHER" id="PTHR46028">
    <property type="entry name" value="KYNURENINE 3-MONOOXYGENASE"/>
    <property type="match status" value="1"/>
</dbReference>
<keyword evidence="9" id="KW-1000">Mitochondrion outer membrane</keyword>
<keyword evidence="13" id="KW-1185">Reference proteome</keyword>
<gene>
    <name evidence="9" type="primary">BNA4</name>
    <name evidence="12" type="ORF">BD410DRAFT_777539</name>
</gene>
<sequence length="485" mass="53761">MKAVVVGAGPVGCLAALSLAKEGWDVELFEGRPEIRIPCPQANGVQRSVNLVLSSRAIAAINSVDPAITHRLLSTAIPLKGRMIHGAEGSQHSYLYDDKDGQCIYSANRPLLNQAFLDEVFGAIVNGASIRVHFEHKLLRANFDAKLLTFTTRTGDVDVPFDLCIGADGSYSTVRSQIMRVVNMEYEQKFIPTQYIELHMPAGSSMDGQHAFVLDSNHLHVWPRHSFMLVAFPNRTFTCSLFAPEVELAKLKDRKYSLEFSRTHFAEVVPLIGEVNLLDALERNPRNSLITVKATPYHYKSSAVLLGDSAHSMVPFIGQGLNCGLEDVRVLSTLFRARGIDPKEPFSPIDLEAALDEYTDIRHADAVAICDMAMQNYDEMRHSVTTRSYVIRKIIDAALTSNIPFPKIATELLNSKRPFPDTVRGWIPLYTMVPFRADIPYSVAKAKAQRQTRIIDIIAQAALAAGFFSIGIGGYLVSSWMPRLI</sequence>
<keyword evidence="4 9" id="KW-0274">FAD</keyword>
<dbReference type="EMBL" id="ML170255">
    <property type="protein sequence ID" value="TDL15989.1"/>
    <property type="molecule type" value="Genomic_DNA"/>
</dbReference>
<comment type="cofactor">
    <cofactor evidence="1 9">
        <name>FAD</name>
        <dbReference type="ChEBI" id="CHEBI:57692"/>
    </cofactor>
</comment>
<dbReference type="EC" id="1.14.13.9" evidence="9"/>
<feature type="domain" description="FAD-binding" evidence="11">
    <location>
        <begin position="2"/>
        <end position="334"/>
    </location>
</feature>
<feature type="transmembrane region" description="Helical" evidence="10">
    <location>
        <begin position="457"/>
        <end position="477"/>
    </location>
</feature>
<dbReference type="PRINTS" id="PR00420">
    <property type="entry name" value="RNGMNOXGNASE"/>
</dbReference>
<reference evidence="12 13" key="1">
    <citation type="submission" date="2018-06" db="EMBL/GenBank/DDBJ databases">
        <title>A transcriptomic atlas of mushroom development highlights an independent origin of complex multicellularity.</title>
        <authorList>
            <consortium name="DOE Joint Genome Institute"/>
            <person name="Krizsan K."/>
            <person name="Almasi E."/>
            <person name="Merenyi Z."/>
            <person name="Sahu N."/>
            <person name="Viragh M."/>
            <person name="Koszo T."/>
            <person name="Mondo S."/>
            <person name="Kiss B."/>
            <person name="Balint B."/>
            <person name="Kues U."/>
            <person name="Barry K."/>
            <person name="Hegedus J.C."/>
            <person name="Henrissat B."/>
            <person name="Johnson J."/>
            <person name="Lipzen A."/>
            <person name="Ohm R."/>
            <person name="Nagy I."/>
            <person name="Pangilinan J."/>
            <person name="Yan J."/>
            <person name="Xiong Y."/>
            <person name="Grigoriev I.V."/>
            <person name="Hibbett D.S."/>
            <person name="Nagy L.G."/>
        </authorList>
    </citation>
    <scope>NUCLEOTIDE SEQUENCE [LARGE SCALE GENOMIC DNA]</scope>
    <source>
        <strain evidence="12 13">SZMC22713</strain>
    </source>
</reference>
<dbReference type="GO" id="GO:0043420">
    <property type="term" value="P:anthranilate metabolic process"/>
    <property type="evidence" value="ECO:0007669"/>
    <property type="project" value="UniProtKB-UniRule"/>
</dbReference>
<dbReference type="SUPFAM" id="SSF51905">
    <property type="entry name" value="FAD/NAD(P)-binding domain"/>
    <property type="match status" value="1"/>
</dbReference>
<name>A0A4Y7PN18_9AGAM</name>
<dbReference type="OrthoDB" id="10053569at2759"/>
<dbReference type="GO" id="GO:0034354">
    <property type="term" value="P:'de novo' NAD+ biosynthetic process from L-tryptophan"/>
    <property type="evidence" value="ECO:0007669"/>
    <property type="project" value="UniProtKB-UniRule"/>
</dbReference>
<dbReference type="HAMAP" id="MF_01971">
    <property type="entry name" value="Kynurenine_monooxygenase"/>
    <property type="match status" value="1"/>
</dbReference>
<keyword evidence="9" id="KW-0496">Mitochondrion</keyword>